<dbReference type="PANTHER" id="PTHR23501:SF92">
    <property type="entry name" value="GLUTATHIONE EXCHANGER 1-RELATED"/>
    <property type="match status" value="1"/>
</dbReference>
<proteinExistence type="inferred from homology"/>
<evidence type="ECO:0000256" key="4">
    <source>
        <dbReference type="ARBA" id="ARBA00022692"/>
    </source>
</evidence>
<evidence type="ECO:0000256" key="7">
    <source>
        <dbReference type="ARBA" id="ARBA00023136"/>
    </source>
</evidence>
<dbReference type="Pfam" id="PF07690">
    <property type="entry name" value="MFS_1"/>
    <property type="match status" value="1"/>
</dbReference>
<sequence length="591" mass="64765">MSDDDEKVTIPPRCSDEERDGSSPIGFKSSGVARVEAIASHVTFANRVCIFLSIFLVAFAYSLDFVLRLSYSTTATSKLKGHALLSMVNVVKGVISVAAQPGAAKVADIFGRKELFIISVLFYITGTIIQATCDSIPMFAFGGLIWQVGYSLVVLLLEIIVADTTSLRSRVFFSYIPPCCFLIIPWFAPEMSTKVLATSNWRWAIGMWAAIYAVCALPLILAFSWVERKAKKAGSLKNIKTPYQQYGGWALMKVLFWQLDVIGIFLVTSILGHTLTPLTLAGGRQAHWGEAKIIVPIALGVASIPIFIWWETKAPYPMVPFHLLKDRAVWGALGIALHLNFAWACQADYLYTVLLVAFNESVESAARIVALYNFVSVATGILAGLLIYKVRRLKPIVMLGTFLFLVAFGLMIRYRGSTTDSSHHTGIIAAQVILGVGGGLFPYPTLVSIQAATRHEHVAVVIGLYFAIYSVGAALGNAVSGAIWTQILPRKLEQLLGGNQTLALQWYTAPLEMIAHFHTGTPERDAVDDAFKHVQRLLCIVGAFLCVALILLSCVIRDPRLPDTQSREDAEAEPIEMKGKRRSGCTSRTLE</sequence>
<dbReference type="Gene3D" id="1.20.1250.20">
    <property type="entry name" value="MFS general substrate transporter like domains"/>
    <property type="match status" value="2"/>
</dbReference>
<keyword evidence="3" id="KW-0813">Transport</keyword>
<feature type="transmembrane region" description="Helical" evidence="9">
    <location>
        <begin position="138"/>
        <end position="160"/>
    </location>
</feature>
<accession>A0A9P4GQ86</accession>
<organism evidence="10 11">
    <name type="scientific">Cucurbitaria berberidis CBS 394.84</name>
    <dbReference type="NCBI Taxonomy" id="1168544"/>
    <lineage>
        <taxon>Eukaryota</taxon>
        <taxon>Fungi</taxon>
        <taxon>Dikarya</taxon>
        <taxon>Ascomycota</taxon>
        <taxon>Pezizomycotina</taxon>
        <taxon>Dothideomycetes</taxon>
        <taxon>Pleosporomycetidae</taxon>
        <taxon>Pleosporales</taxon>
        <taxon>Pleosporineae</taxon>
        <taxon>Cucurbitariaceae</taxon>
        <taxon>Cucurbitaria</taxon>
    </lineage>
</organism>
<feature type="transmembrane region" description="Helical" evidence="9">
    <location>
        <begin position="426"/>
        <end position="446"/>
    </location>
</feature>
<dbReference type="GeneID" id="63852785"/>
<feature type="transmembrane region" description="Helical" evidence="9">
    <location>
        <begin position="44"/>
        <end position="63"/>
    </location>
</feature>
<dbReference type="EMBL" id="ML976615">
    <property type="protein sequence ID" value="KAF1849554.1"/>
    <property type="molecule type" value="Genomic_DNA"/>
</dbReference>
<feature type="transmembrane region" description="Helical" evidence="9">
    <location>
        <begin position="172"/>
        <end position="189"/>
    </location>
</feature>
<evidence type="ECO:0000256" key="2">
    <source>
        <dbReference type="ARBA" id="ARBA00008335"/>
    </source>
</evidence>
<feature type="transmembrane region" description="Helical" evidence="9">
    <location>
        <begin position="370"/>
        <end position="388"/>
    </location>
</feature>
<dbReference type="PANTHER" id="PTHR23501">
    <property type="entry name" value="MAJOR FACILITATOR SUPERFAMILY"/>
    <property type="match status" value="1"/>
</dbReference>
<evidence type="ECO:0000256" key="9">
    <source>
        <dbReference type="SAM" id="Phobius"/>
    </source>
</evidence>
<comment type="caution">
    <text evidence="10">The sequence shown here is derived from an EMBL/GenBank/DDBJ whole genome shotgun (WGS) entry which is preliminary data.</text>
</comment>
<dbReference type="InterPro" id="IPR011701">
    <property type="entry name" value="MFS"/>
</dbReference>
<dbReference type="GO" id="GO:0005768">
    <property type="term" value="C:endosome"/>
    <property type="evidence" value="ECO:0007669"/>
    <property type="project" value="TreeGrafter"/>
</dbReference>
<comment type="subcellular location">
    <subcellularLocation>
        <location evidence="1">Endomembrane system</location>
        <topology evidence="1">Multi-pass membrane protein</topology>
    </subcellularLocation>
</comment>
<dbReference type="GO" id="GO:0005886">
    <property type="term" value="C:plasma membrane"/>
    <property type="evidence" value="ECO:0007669"/>
    <property type="project" value="TreeGrafter"/>
</dbReference>
<keyword evidence="6" id="KW-0406">Ion transport</keyword>
<dbReference type="OrthoDB" id="2241241at2759"/>
<keyword evidence="11" id="KW-1185">Reference proteome</keyword>
<evidence type="ECO:0000256" key="3">
    <source>
        <dbReference type="ARBA" id="ARBA00022448"/>
    </source>
</evidence>
<protein>
    <submittedName>
        <fullName evidence="10">Siderochrome-iron transporter Sit1</fullName>
    </submittedName>
</protein>
<dbReference type="AlphaFoldDB" id="A0A9P4GQ86"/>
<keyword evidence="5 9" id="KW-1133">Transmembrane helix</keyword>
<gene>
    <name evidence="10" type="ORF">K460DRAFT_385329</name>
</gene>
<feature type="transmembrane region" description="Helical" evidence="9">
    <location>
        <begin position="458"/>
        <end position="484"/>
    </location>
</feature>
<keyword evidence="4 9" id="KW-0812">Transmembrane</keyword>
<dbReference type="GO" id="GO:0015343">
    <property type="term" value="F:siderophore-iron transmembrane transporter activity"/>
    <property type="evidence" value="ECO:0007669"/>
    <property type="project" value="TreeGrafter"/>
</dbReference>
<feature type="transmembrane region" description="Helical" evidence="9">
    <location>
        <begin position="83"/>
        <end position="103"/>
    </location>
</feature>
<reference evidence="10" key="1">
    <citation type="submission" date="2020-01" db="EMBL/GenBank/DDBJ databases">
        <authorList>
            <consortium name="DOE Joint Genome Institute"/>
            <person name="Haridas S."/>
            <person name="Albert R."/>
            <person name="Binder M."/>
            <person name="Bloem J."/>
            <person name="Labutti K."/>
            <person name="Salamov A."/>
            <person name="Andreopoulos B."/>
            <person name="Baker S.E."/>
            <person name="Barry K."/>
            <person name="Bills G."/>
            <person name="Bluhm B.H."/>
            <person name="Cannon C."/>
            <person name="Castanera R."/>
            <person name="Culley D.E."/>
            <person name="Daum C."/>
            <person name="Ezra D."/>
            <person name="Gonzalez J.B."/>
            <person name="Henrissat B."/>
            <person name="Kuo A."/>
            <person name="Liang C."/>
            <person name="Lipzen A."/>
            <person name="Lutzoni F."/>
            <person name="Magnuson J."/>
            <person name="Mondo S."/>
            <person name="Nolan M."/>
            <person name="Ohm R."/>
            <person name="Pangilinan J."/>
            <person name="Park H.-J."/>
            <person name="Ramirez L."/>
            <person name="Alfaro M."/>
            <person name="Sun H."/>
            <person name="Tritt A."/>
            <person name="Yoshinaga Y."/>
            <person name="Zwiers L.-H."/>
            <person name="Turgeon B.G."/>
            <person name="Goodwin S.B."/>
            <person name="Spatafora J.W."/>
            <person name="Crous P.W."/>
            <person name="Grigoriev I.V."/>
        </authorList>
    </citation>
    <scope>NUCLEOTIDE SEQUENCE</scope>
    <source>
        <strain evidence="10">CBS 394.84</strain>
    </source>
</reference>
<evidence type="ECO:0000256" key="1">
    <source>
        <dbReference type="ARBA" id="ARBA00004127"/>
    </source>
</evidence>
<feature type="transmembrane region" description="Helical" evidence="9">
    <location>
        <begin position="246"/>
        <end position="271"/>
    </location>
</feature>
<evidence type="ECO:0000256" key="5">
    <source>
        <dbReference type="ARBA" id="ARBA00022989"/>
    </source>
</evidence>
<dbReference type="FunFam" id="1.20.1250.20:FF:000197">
    <property type="entry name" value="Siderophore iron transporter 1"/>
    <property type="match status" value="1"/>
</dbReference>
<dbReference type="SUPFAM" id="SSF103473">
    <property type="entry name" value="MFS general substrate transporter"/>
    <property type="match status" value="1"/>
</dbReference>
<keyword evidence="7 9" id="KW-0472">Membrane</keyword>
<evidence type="ECO:0000256" key="6">
    <source>
        <dbReference type="ARBA" id="ARBA00023065"/>
    </source>
</evidence>
<name>A0A9P4GQ86_9PLEO</name>
<feature type="transmembrane region" description="Helical" evidence="9">
    <location>
        <begin position="115"/>
        <end position="132"/>
    </location>
</feature>
<feature type="transmembrane region" description="Helical" evidence="9">
    <location>
        <begin position="330"/>
        <end position="358"/>
    </location>
</feature>
<comment type="similarity">
    <text evidence="2">Belongs to the major facilitator superfamily.</text>
</comment>
<evidence type="ECO:0000256" key="8">
    <source>
        <dbReference type="SAM" id="MobiDB-lite"/>
    </source>
</evidence>
<feature type="region of interest" description="Disordered" evidence="8">
    <location>
        <begin position="1"/>
        <end position="25"/>
    </location>
</feature>
<evidence type="ECO:0000313" key="11">
    <source>
        <dbReference type="Proteomes" id="UP000800039"/>
    </source>
</evidence>
<evidence type="ECO:0000313" key="10">
    <source>
        <dbReference type="EMBL" id="KAF1849554.1"/>
    </source>
</evidence>
<feature type="transmembrane region" description="Helical" evidence="9">
    <location>
        <begin position="534"/>
        <end position="556"/>
    </location>
</feature>
<feature type="transmembrane region" description="Helical" evidence="9">
    <location>
        <begin position="201"/>
        <end position="226"/>
    </location>
</feature>
<dbReference type="GO" id="GO:0005774">
    <property type="term" value="C:vacuolar membrane"/>
    <property type="evidence" value="ECO:0007669"/>
    <property type="project" value="TreeGrafter"/>
</dbReference>
<dbReference type="RefSeq" id="XP_040792117.1">
    <property type="nucleotide sequence ID" value="XM_040935534.1"/>
</dbReference>
<dbReference type="PROSITE" id="PS00216">
    <property type="entry name" value="SUGAR_TRANSPORT_1"/>
    <property type="match status" value="1"/>
</dbReference>
<dbReference type="Proteomes" id="UP000800039">
    <property type="component" value="Unassembled WGS sequence"/>
</dbReference>
<dbReference type="InterPro" id="IPR005829">
    <property type="entry name" value="Sugar_transporter_CS"/>
</dbReference>
<dbReference type="InterPro" id="IPR036259">
    <property type="entry name" value="MFS_trans_sf"/>
</dbReference>
<feature type="region of interest" description="Disordered" evidence="8">
    <location>
        <begin position="563"/>
        <end position="591"/>
    </location>
</feature>
<feature type="transmembrane region" description="Helical" evidence="9">
    <location>
        <begin position="395"/>
        <end position="414"/>
    </location>
</feature>
<feature type="transmembrane region" description="Helical" evidence="9">
    <location>
        <begin position="291"/>
        <end position="310"/>
    </location>
</feature>